<protein>
    <submittedName>
        <fullName evidence="1">Uncharacterized protein</fullName>
    </submittedName>
</protein>
<dbReference type="RefSeq" id="WP_043986963.1">
    <property type="nucleotide sequence ID" value="NZ_JXST01000030.1"/>
</dbReference>
<keyword evidence="2" id="KW-1185">Reference proteome</keyword>
<proteinExistence type="predicted"/>
<reference evidence="1 2" key="1">
    <citation type="submission" date="2015-01" db="EMBL/GenBank/DDBJ databases">
        <title>Genome sequence of Mycobacterium llatzerense and Mycobacterium immunogenum recovered from brain abscess.</title>
        <authorList>
            <person name="Greninger A.L."/>
            <person name="Langelier C."/>
            <person name="Cunningham G."/>
            <person name="Chiu C.Y."/>
            <person name="Miller S."/>
        </authorList>
    </citation>
    <scope>NUCLEOTIDE SEQUENCE [LARGE SCALE GENOMIC DNA]</scope>
    <source>
        <strain evidence="1 2">CLUC14</strain>
    </source>
</reference>
<accession>A0A0D1JRL5</accession>
<dbReference type="EMBL" id="JXST01000030">
    <property type="protein sequence ID" value="KIU15214.1"/>
    <property type="molecule type" value="Genomic_DNA"/>
</dbReference>
<name>A0A0D1JRL5_9MYCO</name>
<gene>
    <name evidence="1" type="ORF">TL10_19860</name>
</gene>
<evidence type="ECO:0000313" key="1">
    <source>
        <dbReference type="EMBL" id="KIU15214.1"/>
    </source>
</evidence>
<dbReference type="AlphaFoldDB" id="A0A0D1JRL5"/>
<dbReference type="OrthoDB" id="4750942at2"/>
<comment type="caution">
    <text evidence="1">The sequence shown here is derived from an EMBL/GenBank/DDBJ whole genome shotgun (WGS) entry which is preliminary data.</text>
</comment>
<sequence length="73" mass="7863">MDTSAADCPTIGCAQSITTERMQVLSFRTSGAAQVYAADHGMRQVMTVVVAFAPTVHADERQAYWAAITRLVS</sequence>
<dbReference type="Proteomes" id="UP000032221">
    <property type="component" value="Unassembled WGS sequence"/>
</dbReference>
<dbReference type="PATRIC" id="fig|280871.6.peg.4114"/>
<evidence type="ECO:0000313" key="2">
    <source>
        <dbReference type="Proteomes" id="UP000032221"/>
    </source>
</evidence>
<organism evidence="1 2">
    <name type="scientific">Mycolicibacterium llatzerense</name>
    <dbReference type="NCBI Taxonomy" id="280871"/>
    <lineage>
        <taxon>Bacteria</taxon>
        <taxon>Bacillati</taxon>
        <taxon>Actinomycetota</taxon>
        <taxon>Actinomycetes</taxon>
        <taxon>Mycobacteriales</taxon>
        <taxon>Mycobacteriaceae</taxon>
        <taxon>Mycolicibacterium</taxon>
    </lineage>
</organism>